<evidence type="ECO:0000313" key="3">
    <source>
        <dbReference type="EMBL" id="RJL26469.1"/>
    </source>
</evidence>
<dbReference type="AlphaFoldDB" id="A0A3A4ADV5"/>
<keyword evidence="2" id="KW-0812">Transmembrane</keyword>
<feature type="compositionally biased region" description="Low complexity" evidence="1">
    <location>
        <begin position="104"/>
        <end position="113"/>
    </location>
</feature>
<dbReference type="EMBL" id="QZEY01000012">
    <property type="protein sequence ID" value="RJL26469.1"/>
    <property type="molecule type" value="Genomic_DNA"/>
</dbReference>
<comment type="caution">
    <text evidence="3">The sequence shown here is derived from an EMBL/GenBank/DDBJ whole genome shotgun (WGS) entry which is preliminary data.</text>
</comment>
<feature type="compositionally biased region" description="Polar residues" evidence="1">
    <location>
        <begin position="177"/>
        <end position="187"/>
    </location>
</feature>
<dbReference type="Proteomes" id="UP000265768">
    <property type="component" value="Unassembled WGS sequence"/>
</dbReference>
<accession>A0A3A4ADV5</accession>
<gene>
    <name evidence="3" type="ORF">D5H75_26130</name>
</gene>
<sequence length="210" mass="21586">MTESHDEYGERLRRALRAEADAVLPSAEGLERIRARIERGEGRPTLLWWRPAVAVGSALTVAAAVVVAVPALRERAIPGKEMAGISSTDGRRPEGSSTFRGARPRTPAVRPSVPVAPPPPTPRATLAPRTPTPTPCPTPAQKSRACATATPSPTPAGPSGTATATPRPPRPSPSATQTCPTETCTPSQDPPPATPSSAPGITGASTPDAP</sequence>
<proteinExistence type="predicted"/>
<evidence type="ECO:0000313" key="4">
    <source>
        <dbReference type="Proteomes" id="UP000265768"/>
    </source>
</evidence>
<name>A0A3A4ADV5_9ACTN</name>
<feature type="compositionally biased region" description="Polar residues" evidence="1">
    <location>
        <begin position="195"/>
        <end position="210"/>
    </location>
</feature>
<dbReference type="PRINTS" id="PR01217">
    <property type="entry name" value="PRICHEXTENSN"/>
</dbReference>
<feature type="region of interest" description="Disordered" evidence="1">
    <location>
        <begin position="82"/>
        <end position="210"/>
    </location>
</feature>
<keyword evidence="4" id="KW-1185">Reference proteome</keyword>
<feature type="transmembrane region" description="Helical" evidence="2">
    <location>
        <begin position="48"/>
        <end position="72"/>
    </location>
</feature>
<reference evidence="3 4" key="1">
    <citation type="submission" date="2018-09" db="EMBL/GenBank/DDBJ databases">
        <title>YIM 75507 draft genome.</title>
        <authorList>
            <person name="Tang S."/>
            <person name="Feng Y."/>
        </authorList>
    </citation>
    <scope>NUCLEOTIDE SEQUENCE [LARGE SCALE GENOMIC DNA]</scope>
    <source>
        <strain evidence="3 4">YIM 75507</strain>
    </source>
</reference>
<protein>
    <submittedName>
        <fullName evidence="3">Uncharacterized protein</fullName>
    </submittedName>
</protein>
<keyword evidence="2" id="KW-1133">Transmembrane helix</keyword>
<organism evidence="3 4">
    <name type="scientific">Bailinhaonella thermotolerans</name>
    <dbReference type="NCBI Taxonomy" id="1070861"/>
    <lineage>
        <taxon>Bacteria</taxon>
        <taxon>Bacillati</taxon>
        <taxon>Actinomycetota</taxon>
        <taxon>Actinomycetes</taxon>
        <taxon>Streptosporangiales</taxon>
        <taxon>Streptosporangiaceae</taxon>
        <taxon>Bailinhaonella</taxon>
    </lineage>
</organism>
<keyword evidence="2" id="KW-0472">Membrane</keyword>
<dbReference type="RefSeq" id="WP_119929199.1">
    <property type="nucleotide sequence ID" value="NZ_QZEY01000012.1"/>
</dbReference>
<evidence type="ECO:0000256" key="2">
    <source>
        <dbReference type="SAM" id="Phobius"/>
    </source>
</evidence>
<feature type="compositionally biased region" description="Low complexity" evidence="1">
    <location>
        <begin position="139"/>
        <end position="165"/>
    </location>
</feature>
<evidence type="ECO:0000256" key="1">
    <source>
        <dbReference type="SAM" id="MobiDB-lite"/>
    </source>
</evidence>